<protein>
    <submittedName>
        <fullName evidence="3">Uncharacterized protein</fullName>
    </submittedName>
</protein>
<dbReference type="RefSeq" id="XP_024739438.1">
    <property type="nucleotide sequence ID" value="XM_024874384.1"/>
</dbReference>
<evidence type="ECO:0000313" key="3">
    <source>
        <dbReference type="EMBL" id="PMD62534.1"/>
    </source>
</evidence>
<dbReference type="InParanoid" id="A0A2J6THQ1"/>
<dbReference type="Proteomes" id="UP000235371">
    <property type="component" value="Unassembled WGS sequence"/>
</dbReference>
<dbReference type="OrthoDB" id="5286775at2759"/>
<sequence>MEAAEEEIKEEEVDEEAAAEAKVQEYLARQAELALIREEVEKVKAAGDWHADEVYLFERLSMRSYEEVISSEWRIDLPTLPEGLFTTDPEKIFIKNNCNSSYSGVKALQRLLVLGYRVRDLLCNPGRRPEILITREVKSYIKWAERDGDYVKRRFIPVLTFVSAKPGQTTDSLSNSITNEMMFLAQKHRENLANSQGQTGAVKYRRRPPLLYGIIVAQSIVIFVTLDSANPEAKVRHLTHFDFTDKRMVVWNGFAIAYIITMAKDYIISIRDDLEIDDTPDSDPDA</sequence>
<keyword evidence="2" id="KW-0812">Transmembrane</keyword>
<name>A0A2J6THQ1_9HELO</name>
<keyword evidence="2" id="KW-1133">Transmembrane helix</keyword>
<proteinExistence type="predicted"/>
<reference evidence="3 4" key="1">
    <citation type="submission" date="2016-04" db="EMBL/GenBank/DDBJ databases">
        <title>A degradative enzymes factory behind the ericoid mycorrhizal symbiosis.</title>
        <authorList>
            <consortium name="DOE Joint Genome Institute"/>
            <person name="Martino E."/>
            <person name="Morin E."/>
            <person name="Grelet G."/>
            <person name="Kuo A."/>
            <person name="Kohler A."/>
            <person name="Daghino S."/>
            <person name="Barry K."/>
            <person name="Choi C."/>
            <person name="Cichocki N."/>
            <person name="Clum A."/>
            <person name="Copeland A."/>
            <person name="Hainaut M."/>
            <person name="Haridas S."/>
            <person name="Labutti K."/>
            <person name="Lindquist E."/>
            <person name="Lipzen A."/>
            <person name="Khouja H.-R."/>
            <person name="Murat C."/>
            <person name="Ohm R."/>
            <person name="Olson A."/>
            <person name="Spatafora J."/>
            <person name="Veneault-Fourrey C."/>
            <person name="Henrissat B."/>
            <person name="Grigoriev I."/>
            <person name="Martin F."/>
            <person name="Perotto S."/>
        </authorList>
    </citation>
    <scope>NUCLEOTIDE SEQUENCE [LARGE SCALE GENOMIC DNA]</scope>
    <source>
        <strain evidence="3 4">E</strain>
    </source>
</reference>
<feature type="coiled-coil region" evidence="1">
    <location>
        <begin position="1"/>
        <end position="29"/>
    </location>
</feature>
<organism evidence="3 4">
    <name type="scientific">Hyaloscypha bicolor E</name>
    <dbReference type="NCBI Taxonomy" id="1095630"/>
    <lineage>
        <taxon>Eukaryota</taxon>
        <taxon>Fungi</taxon>
        <taxon>Dikarya</taxon>
        <taxon>Ascomycota</taxon>
        <taxon>Pezizomycotina</taxon>
        <taxon>Leotiomycetes</taxon>
        <taxon>Helotiales</taxon>
        <taxon>Hyaloscyphaceae</taxon>
        <taxon>Hyaloscypha</taxon>
        <taxon>Hyaloscypha bicolor</taxon>
    </lineage>
</organism>
<evidence type="ECO:0000313" key="4">
    <source>
        <dbReference type="Proteomes" id="UP000235371"/>
    </source>
</evidence>
<keyword evidence="1" id="KW-0175">Coiled coil</keyword>
<dbReference type="AlphaFoldDB" id="A0A2J6THQ1"/>
<feature type="transmembrane region" description="Helical" evidence="2">
    <location>
        <begin position="210"/>
        <end position="229"/>
    </location>
</feature>
<keyword evidence="2" id="KW-0472">Membrane</keyword>
<keyword evidence="4" id="KW-1185">Reference proteome</keyword>
<feature type="transmembrane region" description="Helical" evidence="2">
    <location>
        <begin position="249"/>
        <end position="267"/>
    </location>
</feature>
<dbReference type="GeneID" id="36582464"/>
<gene>
    <name evidence="3" type="ORF">K444DRAFT_524803</name>
</gene>
<evidence type="ECO:0000256" key="1">
    <source>
        <dbReference type="SAM" id="Coils"/>
    </source>
</evidence>
<evidence type="ECO:0000256" key="2">
    <source>
        <dbReference type="SAM" id="Phobius"/>
    </source>
</evidence>
<dbReference type="EMBL" id="KZ613783">
    <property type="protein sequence ID" value="PMD62534.1"/>
    <property type="molecule type" value="Genomic_DNA"/>
</dbReference>
<accession>A0A2J6THQ1</accession>